<dbReference type="Proteomes" id="UP000054279">
    <property type="component" value="Unassembled WGS sequence"/>
</dbReference>
<accession>A0A0C9W2V5</accession>
<evidence type="ECO:0000256" key="1">
    <source>
        <dbReference type="SAM" id="MobiDB-lite"/>
    </source>
</evidence>
<gene>
    <name evidence="2" type="ORF">M422DRAFT_250396</name>
</gene>
<organism evidence="2 3">
    <name type="scientific">Sphaerobolus stellatus (strain SS14)</name>
    <dbReference type="NCBI Taxonomy" id="990650"/>
    <lineage>
        <taxon>Eukaryota</taxon>
        <taxon>Fungi</taxon>
        <taxon>Dikarya</taxon>
        <taxon>Basidiomycota</taxon>
        <taxon>Agaricomycotina</taxon>
        <taxon>Agaricomycetes</taxon>
        <taxon>Phallomycetidae</taxon>
        <taxon>Geastrales</taxon>
        <taxon>Sphaerobolaceae</taxon>
        <taxon>Sphaerobolus</taxon>
    </lineage>
</organism>
<dbReference type="AlphaFoldDB" id="A0A0C9W2V5"/>
<feature type="compositionally biased region" description="Pro residues" evidence="1">
    <location>
        <begin position="59"/>
        <end position="84"/>
    </location>
</feature>
<sequence length="181" mass="19570">MSVRVQGLPLQLPSSELSSSPCDHSETPPFWFPDSPTAIVTSSPVAPESFIPHFFPSPSSQPSPVPPPLPPSPSPTPPPAPQFPAQPVSPHAPARIVAGGQHSLVVRNGVVQVSGGTVSLDGLRKYCTGNRHWRTLDKFSGSNLTYDDCCQHHTNFRAQQHEAAIQAQLQQEMNQQTQYPP</sequence>
<feature type="compositionally biased region" description="Low complexity" evidence="1">
    <location>
        <begin position="8"/>
        <end position="21"/>
    </location>
</feature>
<evidence type="ECO:0000313" key="2">
    <source>
        <dbReference type="EMBL" id="KIJ45975.1"/>
    </source>
</evidence>
<keyword evidence="3" id="KW-1185">Reference proteome</keyword>
<dbReference type="HOGENOM" id="CLU_1489908_0_0_1"/>
<evidence type="ECO:0000313" key="3">
    <source>
        <dbReference type="Proteomes" id="UP000054279"/>
    </source>
</evidence>
<protein>
    <submittedName>
        <fullName evidence="2">Unplaced genomic scaffold SPHSTscaffold_34, whole genome shotgun sequence</fullName>
    </submittedName>
</protein>
<reference evidence="2 3" key="1">
    <citation type="submission" date="2014-06" db="EMBL/GenBank/DDBJ databases">
        <title>Evolutionary Origins and Diversification of the Mycorrhizal Mutualists.</title>
        <authorList>
            <consortium name="DOE Joint Genome Institute"/>
            <consortium name="Mycorrhizal Genomics Consortium"/>
            <person name="Kohler A."/>
            <person name="Kuo A."/>
            <person name="Nagy L.G."/>
            <person name="Floudas D."/>
            <person name="Copeland A."/>
            <person name="Barry K.W."/>
            <person name="Cichocki N."/>
            <person name="Veneault-Fourrey C."/>
            <person name="LaButti K."/>
            <person name="Lindquist E.A."/>
            <person name="Lipzen A."/>
            <person name="Lundell T."/>
            <person name="Morin E."/>
            <person name="Murat C."/>
            <person name="Riley R."/>
            <person name="Ohm R."/>
            <person name="Sun H."/>
            <person name="Tunlid A."/>
            <person name="Henrissat B."/>
            <person name="Grigoriev I.V."/>
            <person name="Hibbett D.S."/>
            <person name="Martin F."/>
        </authorList>
    </citation>
    <scope>NUCLEOTIDE SEQUENCE [LARGE SCALE GENOMIC DNA]</scope>
    <source>
        <strain evidence="2 3">SS14</strain>
    </source>
</reference>
<feature type="region of interest" description="Disordered" evidence="1">
    <location>
        <begin position="1"/>
        <end position="38"/>
    </location>
</feature>
<name>A0A0C9W2V5_SPHS4</name>
<dbReference type="EMBL" id="KN837109">
    <property type="protein sequence ID" value="KIJ45975.1"/>
    <property type="molecule type" value="Genomic_DNA"/>
</dbReference>
<proteinExistence type="predicted"/>
<feature type="region of interest" description="Disordered" evidence="1">
    <location>
        <begin position="51"/>
        <end position="92"/>
    </location>
</feature>